<accession>A0ABP8ID66</accession>
<reference evidence="3" key="1">
    <citation type="journal article" date="2019" name="Int. J. Syst. Evol. Microbiol.">
        <title>The Global Catalogue of Microorganisms (GCM) 10K type strain sequencing project: providing services to taxonomists for standard genome sequencing and annotation.</title>
        <authorList>
            <consortium name="The Broad Institute Genomics Platform"/>
            <consortium name="The Broad Institute Genome Sequencing Center for Infectious Disease"/>
            <person name="Wu L."/>
            <person name="Ma J."/>
        </authorList>
    </citation>
    <scope>NUCLEOTIDE SEQUENCE [LARGE SCALE GENOMIC DNA]</scope>
    <source>
        <strain evidence="3">JCM 17923</strain>
    </source>
</reference>
<dbReference type="RefSeq" id="WP_345235882.1">
    <property type="nucleotide sequence ID" value="NZ_BAABGZ010000020.1"/>
</dbReference>
<evidence type="ECO:0008006" key="4">
    <source>
        <dbReference type="Google" id="ProtNLM"/>
    </source>
</evidence>
<proteinExistence type="predicted"/>
<feature type="chain" id="PRO_5046375764" description="DUF481 domain-containing protein" evidence="1">
    <location>
        <begin position="24"/>
        <end position="286"/>
    </location>
</feature>
<protein>
    <recommendedName>
        <fullName evidence="4">DUF481 domain-containing protein</fullName>
    </recommendedName>
</protein>
<keyword evidence="3" id="KW-1185">Reference proteome</keyword>
<organism evidence="2 3">
    <name type="scientific">Hymenobacter saemangeumensis</name>
    <dbReference type="NCBI Taxonomy" id="1084522"/>
    <lineage>
        <taxon>Bacteria</taxon>
        <taxon>Pseudomonadati</taxon>
        <taxon>Bacteroidota</taxon>
        <taxon>Cytophagia</taxon>
        <taxon>Cytophagales</taxon>
        <taxon>Hymenobacteraceae</taxon>
        <taxon>Hymenobacter</taxon>
    </lineage>
</organism>
<evidence type="ECO:0000313" key="2">
    <source>
        <dbReference type="EMBL" id="GAA4356255.1"/>
    </source>
</evidence>
<name>A0ABP8ID66_9BACT</name>
<keyword evidence="1" id="KW-0732">Signal</keyword>
<feature type="signal peptide" evidence="1">
    <location>
        <begin position="1"/>
        <end position="23"/>
    </location>
</feature>
<evidence type="ECO:0000256" key="1">
    <source>
        <dbReference type="SAM" id="SignalP"/>
    </source>
</evidence>
<sequence length="286" mass="31386">MQLPSRWLPGCALLLGLCLSARAQTAAPDTAATPARRGSFTASLSAGNNSSFFGRTQARRYPYAAAELSYKTASGFWGSALSYNLFDTTSFIDETDLSLGWDGDLSKRVDASLSYSRFVFADNSPLVKSSVRNSLDGYLGLDWGYVYSRLNAAYVFGDSGDFFLILDNSRNFEWERVLQPSAYLSLEPRVSVTAGTQRFAQTSLVQQQQRGNGPVRPPRGPGRTTTVVTELSRFAVLSYELRVPLTYSLGAWSAQVAWRYNVPVNLLPDDVSEARSFVTASLSLTL</sequence>
<dbReference type="Proteomes" id="UP001501153">
    <property type="component" value="Unassembled WGS sequence"/>
</dbReference>
<evidence type="ECO:0000313" key="3">
    <source>
        <dbReference type="Proteomes" id="UP001501153"/>
    </source>
</evidence>
<dbReference type="EMBL" id="BAABGZ010000020">
    <property type="protein sequence ID" value="GAA4356255.1"/>
    <property type="molecule type" value="Genomic_DNA"/>
</dbReference>
<gene>
    <name evidence="2" type="ORF">GCM10023185_19890</name>
</gene>
<comment type="caution">
    <text evidence="2">The sequence shown here is derived from an EMBL/GenBank/DDBJ whole genome shotgun (WGS) entry which is preliminary data.</text>
</comment>